<dbReference type="Gene3D" id="3.30.70.330">
    <property type="match status" value="1"/>
</dbReference>
<dbReference type="CDD" id="cd21134">
    <property type="entry name" value="YTH"/>
    <property type="match status" value="2"/>
</dbReference>
<feature type="compositionally biased region" description="Low complexity" evidence="1">
    <location>
        <begin position="159"/>
        <end position="169"/>
    </location>
</feature>
<gene>
    <name evidence="3" type="ORF">BMF94_2013</name>
</gene>
<feature type="region of interest" description="Disordered" evidence="1">
    <location>
        <begin position="1"/>
        <end position="21"/>
    </location>
</feature>
<dbReference type="GO" id="GO:0000381">
    <property type="term" value="P:regulation of alternative mRNA splicing, via spliceosome"/>
    <property type="evidence" value="ECO:0007669"/>
    <property type="project" value="TreeGrafter"/>
</dbReference>
<dbReference type="Gene3D" id="3.10.590.10">
    <property type="entry name" value="ph1033 like domains"/>
    <property type="match status" value="2"/>
</dbReference>
<feature type="region of interest" description="Disordered" evidence="1">
    <location>
        <begin position="670"/>
        <end position="723"/>
    </location>
</feature>
<feature type="compositionally biased region" description="Basic and acidic residues" evidence="1">
    <location>
        <begin position="457"/>
        <end position="472"/>
    </location>
</feature>
<feature type="compositionally biased region" description="Polar residues" evidence="1">
    <location>
        <begin position="89"/>
        <end position="137"/>
    </location>
</feature>
<feature type="region of interest" description="Disordered" evidence="1">
    <location>
        <begin position="993"/>
        <end position="1019"/>
    </location>
</feature>
<keyword evidence="4" id="KW-1185">Reference proteome</keyword>
<sequence>MSHYGFEAATRRRLEADEDDAVPMTARPALVDHGEFEQTPYIGLDKMLHQALRLDESENDAGGDAASMEPSSPVPPASVPIPTRPGLTRVQSSFTSYSSRSPASRTTSVTSLYDSLGSSAPRTNSTESVPRQSTLKTQMLPPGRPTATAAAQAEDRTRPYPSRSTSSSSDAHYLPYPPTYPASEPLLHRGPPTAAYHPQRPHPHVYQAPVYSGYVAGPNPPAYVPTPGAALPHLYQPGLYAAGQPYYAVNPGHPVGAGQPSAFGQPVYAGQPAGLVATADGHYVQLVAHQPYSPTSGPAPASLYPQPVYAPAIAPYDRPLGEGSFGLPRPQRQPSGYAGSEASSPSSYQPGYHLPNLSPHLLDHHFATHSPPSTETSPGTGPVSPFDPTSNPMPYPISASRNSSSEQIIEHQRRRFSGAHRDDGRTLSPVGREPRPEHPAFALRNFAPGPTASVRPLEGDPRSRSDVEGGPDAMERRYATRVGYPAPVLPPPAGAGGGVAPGAGAPGRAGQQGPVTAGGRPGWSGSRAGGGGRARKDLPRPPTHSLHALWVGNVPSDASHAELWQFFQTRPTPNDCGMVATPGDETADLDSNGVESIHLITRSNCAFVNYATNLHLHHSIAVTNGVPLRPEDARSKPLVCRVRKAEDDTKSGVGAQRMGGMHMAFVRAQQVKMQQEQRALRDKSPTSISEQGLSPPQGMSDKRRRSTVSVNSAGTSIGSTSTTSSFLAKHFERRYFILKSHDMADLQKSVETGMWATQPHNEPVLQQAFRTARSVYLLFGANGAGSWFGYARMAGPISNGGGGSSSHSTRSHSSSAGGRSATSVEQRFIFPGGETIVEESEAGVSSSEVEQPAPHLFSPSENRWLDASPLGITPTTTASPASTLGGHTGGSAPATLAAVPAEARRAMSLEQERMALETAERLHLPPTVSPDPRKSVSYDPRQREPSPPVAPLGELRIKTEDPDEGLPASGEQTPEEDAFVSAVEARNAHLEKIESARSRANTATADKKSPPKAVKTEGASTPFAIEWIVIRTLPFSRTRHVRNSFNGNREVKISRDGTEIEPTAGELVLNEFWRRDPSSRTEVPVRPSSPQPLWNGSGHSGARTPSNREADLQEDEDKTPPGHASGSGAPARASEPPPPKSPAVVSPYGGRSETL</sequence>
<evidence type="ECO:0000256" key="1">
    <source>
        <dbReference type="SAM" id="MobiDB-lite"/>
    </source>
</evidence>
<feature type="compositionally biased region" description="Gly residues" evidence="1">
    <location>
        <begin position="494"/>
        <end position="507"/>
    </location>
</feature>
<dbReference type="InterPro" id="IPR045168">
    <property type="entry name" value="YTH_prot"/>
</dbReference>
<organism evidence="3 4">
    <name type="scientific">Rhodotorula taiwanensis</name>
    <dbReference type="NCBI Taxonomy" id="741276"/>
    <lineage>
        <taxon>Eukaryota</taxon>
        <taxon>Fungi</taxon>
        <taxon>Dikarya</taxon>
        <taxon>Basidiomycota</taxon>
        <taxon>Pucciniomycotina</taxon>
        <taxon>Microbotryomycetes</taxon>
        <taxon>Sporidiobolales</taxon>
        <taxon>Sporidiobolaceae</taxon>
        <taxon>Rhodotorula</taxon>
    </lineage>
</organism>
<dbReference type="PROSITE" id="PS50882">
    <property type="entry name" value="YTH"/>
    <property type="match status" value="2"/>
</dbReference>
<feature type="region of interest" description="Disordered" evidence="1">
    <location>
        <begin position="53"/>
        <end position="201"/>
    </location>
</feature>
<evidence type="ECO:0000259" key="2">
    <source>
        <dbReference type="PROSITE" id="PS50882"/>
    </source>
</evidence>
<feature type="compositionally biased region" description="Gly residues" evidence="1">
    <location>
        <begin position="519"/>
        <end position="532"/>
    </location>
</feature>
<feature type="compositionally biased region" description="Low complexity" evidence="1">
    <location>
        <begin position="508"/>
        <end position="518"/>
    </location>
</feature>
<reference evidence="3 4" key="1">
    <citation type="journal article" date="2018" name="Front. Microbiol.">
        <title>Prospects for Fungal Bioremediation of Acidic Radioactive Waste Sites: Characterization and Genome Sequence of Rhodotorula taiwanensis MD1149.</title>
        <authorList>
            <person name="Tkavc R."/>
            <person name="Matrosova V.Y."/>
            <person name="Grichenko O.E."/>
            <person name="Gostincar C."/>
            <person name="Volpe R.P."/>
            <person name="Klimenkova P."/>
            <person name="Gaidamakova E.K."/>
            <person name="Zhou C.E."/>
            <person name="Stewart B.J."/>
            <person name="Lyman M.G."/>
            <person name="Malfatti S.A."/>
            <person name="Rubinfeld B."/>
            <person name="Courtot M."/>
            <person name="Singh J."/>
            <person name="Dalgard C.L."/>
            <person name="Hamilton T."/>
            <person name="Frey K.G."/>
            <person name="Gunde-Cimerman N."/>
            <person name="Dugan L."/>
            <person name="Daly M.J."/>
        </authorList>
    </citation>
    <scope>NUCLEOTIDE SEQUENCE [LARGE SCALE GENOMIC DNA]</scope>
    <source>
        <strain evidence="3 4">MD1149</strain>
    </source>
</reference>
<dbReference type="AlphaFoldDB" id="A0A2S5BE49"/>
<dbReference type="EMBL" id="PJQD01000020">
    <property type="protein sequence ID" value="POY75037.1"/>
    <property type="molecule type" value="Genomic_DNA"/>
</dbReference>
<feature type="domain" description="YTH" evidence="2">
    <location>
        <begin position="920"/>
        <end position="1072"/>
    </location>
</feature>
<feature type="compositionally biased region" description="Basic and acidic residues" evidence="1">
    <location>
        <begin position="931"/>
        <end position="944"/>
    </location>
</feature>
<dbReference type="Proteomes" id="UP000237144">
    <property type="component" value="Unassembled WGS sequence"/>
</dbReference>
<dbReference type="GO" id="GO:0000398">
    <property type="term" value="P:mRNA splicing, via spliceosome"/>
    <property type="evidence" value="ECO:0007669"/>
    <property type="project" value="TreeGrafter"/>
</dbReference>
<feature type="region of interest" description="Disordered" evidence="1">
    <location>
        <begin position="320"/>
        <end position="472"/>
    </location>
</feature>
<feature type="region of interest" description="Disordered" evidence="1">
    <location>
        <begin position="493"/>
        <end position="541"/>
    </location>
</feature>
<evidence type="ECO:0000313" key="4">
    <source>
        <dbReference type="Proteomes" id="UP000237144"/>
    </source>
</evidence>
<feature type="compositionally biased region" description="Low complexity" evidence="1">
    <location>
        <begin position="368"/>
        <end position="384"/>
    </location>
</feature>
<dbReference type="GO" id="GO:0005654">
    <property type="term" value="C:nucleoplasm"/>
    <property type="evidence" value="ECO:0007669"/>
    <property type="project" value="TreeGrafter"/>
</dbReference>
<feature type="compositionally biased region" description="Low complexity" evidence="1">
    <location>
        <begin position="805"/>
        <end position="823"/>
    </location>
</feature>
<dbReference type="STRING" id="741276.A0A2S5BE49"/>
<feature type="region of interest" description="Disordered" evidence="1">
    <location>
        <begin position="1077"/>
        <end position="1155"/>
    </location>
</feature>
<proteinExistence type="predicted"/>
<feature type="compositionally biased region" description="Low complexity" evidence="1">
    <location>
        <begin position="873"/>
        <end position="883"/>
    </location>
</feature>
<evidence type="ECO:0000313" key="3">
    <source>
        <dbReference type="EMBL" id="POY75037.1"/>
    </source>
</evidence>
<dbReference type="SUPFAM" id="SSF54928">
    <property type="entry name" value="RNA-binding domain, RBD"/>
    <property type="match status" value="1"/>
</dbReference>
<feature type="region of interest" description="Disordered" evidence="1">
    <location>
        <begin position="919"/>
        <end position="977"/>
    </location>
</feature>
<feature type="domain" description="YTH" evidence="2">
    <location>
        <begin position="733"/>
        <end position="865"/>
    </location>
</feature>
<name>A0A2S5BE49_9BASI</name>
<feature type="compositionally biased region" description="Pro residues" evidence="1">
    <location>
        <begin position="72"/>
        <end position="83"/>
    </location>
</feature>
<dbReference type="PANTHER" id="PTHR12357:SF3">
    <property type="entry name" value="YTH DOMAIN-CONTAINING PROTEIN 1"/>
    <property type="match status" value="1"/>
</dbReference>
<feature type="region of interest" description="Disordered" evidence="1">
    <location>
        <begin position="799"/>
        <end position="824"/>
    </location>
</feature>
<feature type="region of interest" description="Disordered" evidence="1">
    <location>
        <begin position="839"/>
        <end position="893"/>
    </location>
</feature>
<feature type="compositionally biased region" description="Low complexity" evidence="1">
    <location>
        <begin position="712"/>
        <end position="723"/>
    </location>
</feature>
<protein>
    <recommendedName>
        <fullName evidence="2">YTH domain-containing protein</fullName>
    </recommendedName>
</protein>
<dbReference type="GO" id="GO:1990247">
    <property type="term" value="F:N6-methyladenosine-containing RNA reader activity"/>
    <property type="evidence" value="ECO:0007669"/>
    <property type="project" value="TreeGrafter"/>
</dbReference>
<feature type="compositionally biased region" description="Polar residues" evidence="1">
    <location>
        <begin position="685"/>
        <end position="694"/>
    </location>
</feature>
<dbReference type="InterPro" id="IPR007275">
    <property type="entry name" value="YTH_domain"/>
</dbReference>
<dbReference type="Pfam" id="PF04146">
    <property type="entry name" value="YTH"/>
    <property type="match status" value="1"/>
</dbReference>
<dbReference type="InterPro" id="IPR035979">
    <property type="entry name" value="RBD_domain_sf"/>
</dbReference>
<comment type="caution">
    <text evidence="3">The sequence shown here is derived from an EMBL/GenBank/DDBJ whole genome shotgun (WGS) entry which is preliminary data.</text>
</comment>
<accession>A0A2S5BE49</accession>
<dbReference type="OrthoDB" id="6103986at2759"/>
<dbReference type="InterPro" id="IPR012677">
    <property type="entry name" value="Nucleotide-bd_a/b_plait_sf"/>
</dbReference>
<dbReference type="PANTHER" id="PTHR12357">
    <property type="entry name" value="YTH YT521-B HOMOLOGY DOMAIN-CONTAINING"/>
    <property type="match status" value="1"/>
</dbReference>
<feature type="compositionally biased region" description="Low complexity" evidence="1">
    <location>
        <begin position="1121"/>
        <end position="1134"/>
    </location>
</feature>
<dbReference type="GO" id="GO:0003729">
    <property type="term" value="F:mRNA binding"/>
    <property type="evidence" value="ECO:0007669"/>
    <property type="project" value="TreeGrafter"/>
</dbReference>